<accession>A0A372ZV93</accession>
<dbReference type="AlphaFoldDB" id="A0A372ZV93"/>
<evidence type="ECO:0000313" key="3">
    <source>
        <dbReference type="Proteomes" id="UP000263377"/>
    </source>
</evidence>
<dbReference type="Proteomes" id="UP000263377">
    <property type="component" value="Unassembled WGS sequence"/>
</dbReference>
<dbReference type="RefSeq" id="WP_117487970.1">
    <property type="nucleotide sequence ID" value="NZ_QVIG01000001.1"/>
</dbReference>
<reference evidence="2 3" key="1">
    <citation type="submission" date="2018-08" db="EMBL/GenBank/DDBJ databases">
        <title>Diversity &amp; Physiological Properties of Lignin-Decomposing Actinobacteria from Soil.</title>
        <authorList>
            <person name="Roh S.G."/>
            <person name="Kim S.B."/>
        </authorList>
    </citation>
    <scope>NUCLEOTIDE SEQUENCE [LARGE SCALE GENOMIC DNA]</scope>
    <source>
        <strain evidence="2 3">MMS17-GH009</strain>
    </source>
</reference>
<feature type="transmembrane region" description="Helical" evidence="1">
    <location>
        <begin position="66"/>
        <end position="87"/>
    </location>
</feature>
<protein>
    <submittedName>
        <fullName evidence="2">Uncharacterized protein</fullName>
    </submittedName>
</protein>
<feature type="transmembrane region" description="Helical" evidence="1">
    <location>
        <begin position="34"/>
        <end position="54"/>
    </location>
</feature>
<keyword evidence="1" id="KW-0472">Membrane</keyword>
<keyword evidence="3" id="KW-1185">Reference proteome</keyword>
<organism evidence="2 3">
    <name type="scientific">Kitasatospora xanthocidica</name>
    <dbReference type="NCBI Taxonomy" id="83382"/>
    <lineage>
        <taxon>Bacteria</taxon>
        <taxon>Bacillati</taxon>
        <taxon>Actinomycetota</taxon>
        <taxon>Actinomycetes</taxon>
        <taxon>Kitasatosporales</taxon>
        <taxon>Streptomycetaceae</taxon>
        <taxon>Kitasatospora</taxon>
    </lineage>
</organism>
<gene>
    <name evidence="2" type="ORF">DR950_20315</name>
</gene>
<keyword evidence="1" id="KW-1133">Transmembrane helix</keyword>
<proteinExistence type="predicted"/>
<sequence length="187" mass="19993">MWGLGGAALLALLAYAVGRYESRSGGLVVVERWLDHPVLLVGTAVVLTAVALYIGMEFRTWVSQIGCAVAMVALIFGGPLIAFLALVSGEGRTARTAAPGHPDRVLTMTNVASIDPIYRVELVAGSGWSARHWSMGIWNTRGGDFVRADWSGPDRITITGRKKLTVFDVHPDGSLSAPREEPKPPEG</sequence>
<evidence type="ECO:0000313" key="2">
    <source>
        <dbReference type="EMBL" id="RGD59813.1"/>
    </source>
</evidence>
<comment type="caution">
    <text evidence="2">The sequence shown here is derived from an EMBL/GenBank/DDBJ whole genome shotgun (WGS) entry which is preliminary data.</text>
</comment>
<evidence type="ECO:0000256" key="1">
    <source>
        <dbReference type="SAM" id="Phobius"/>
    </source>
</evidence>
<name>A0A372ZV93_9ACTN</name>
<dbReference type="EMBL" id="QVIG01000001">
    <property type="protein sequence ID" value="RGD59813.1"/>
    <property type="molecule type" value="Genomic_DNA"/>
</dbReference>
<keyword evidence="1" id="KW-0812">Transmembrane</keyword>